<evidence type="ECO:0000256" key="7">
    <source>
        <dbReference type="SAM" id="Phobius"/>
    </source>
</evidence>
<dbReference type="PANTHER" id="PTHR43867">
    <property type="entry name" value="CELLULOSE SYNTHASE CATALYTIC SUBUNIT A [UDP-FORMING]"/>
    <property type="match status" value="1"/>
</dbReference>
<feature type="transmembrane region" description="Helical" evidence="7">
    <location>
        <begin position="404"/>
        <end position="426"/>
    </location>
</feature>
<dbReference type="GO" id="GO:0016757">
    <property type="term" value="F:glycosyltransferase activity"/>
    <property type="evidence" value="ECO:0007669"/>
    <property type="project" value="UniProtKB-KW"/>
</dbReference>
<dbReference type="GO" id="GO:0016020">
    <property type="term" value="C:membrane"/>
    <property type="evidence" value="ECO:0007669"/>
    <property type="project" value="UniProtKB-SubCell"/>
</dbReference>
<dbReference type="GeneID" id="25152367"/>
<dbReference type="EMBL" id="CP008887">
    <property type="protein sequence ID" value="AIU69363.1"/>
    <property type="molecule type" value="Genomic_DNA"/>
</dbReference>
<evidence type="ECO:0000256" key="5">
    <source>
        <dbReference type="ARBA" id="ARBA00022989"/>
    </source>
</evidence>
<dbReference type="HOGENOM" id="CLU_023978_2_2_2"/>
<dbReference type="CDD" id="cd06423">
    <property type="entry name" value="CESA_like"/>
    <property type="match status" value="1"/>
</dbReference>
<keyword evidence="4 7" id="KW-0812">Transmembrane</keyword>
<keyword evidence="2" id="KW-0328">Glycosyltransferase</keyword>
<feature type="domain" description="Glycosyltransferase 2-like" evidence="8">
    <location>
        <begin position="165"/>
        <end position="385"/>
    </location>
</feature>
<evidence type="ECO:0000256" key="1">
    <source>
        <dbReference type="ARBA" id="ARBA00004141"/>
    </source>
</evidence>
<keyword evidence="5 7" id="KW-1133">Transmembrane helix</keyword>
<reference evidence="9 10" key="1">
    <citation type="journal article" date="2015" name="Int. J. Syst. Evol. Microbiol.">
        <title>Thermococcus eurythermalis sp. nov., a conditional piezophilic hyperthermophilic archaeon with a wide temperature range isolated from an oil-immersed chimney in the Guaymas Basin.</title>
        <authorList>
            <person name="Zhao W."/>
            <person name="Zeng X."/>
            <person name="Xiao X."/>
        </authorList>
    </citation>
    <scope>NUCLEOTIDE SEQUENCE [LARGE SCALE GENOMIC DNA]</scope>
    <source>
        <strain evidence="9 10">A501</strain>
    </source>
</reference>
<dbReference type="SUPFAM" id="SSF53448">
    <property type="entry name" value="Nucleotide-diphospho-sugar transferases"/>
    <property type="match status" value="1"/>
</dbReference>
<sequence>MRPSLKFQSVLYLYILLLAGLSLLIPVPYILEAVLFFLFVMVSSGLVFYTLLIFATQRDYPARPKPVPRGFFEPTVYVLIPAHNEEAVIEKTARSVLNQDYSNFKVFLINDNSTDRTLEVMKKIESAWRGKAVVINVPSHRGRSKPRALNYTLEVIEAAFKWPDYIFILDADYLLGPDALRTLVGIMESAPNYVIGVQGNVRPRNWNRNFITRFITLERLVGFNVAIEGDMKLNENGKYGGTVALLRFSHLLRLGKFREDSVTEDTDLWARALIEGYRFWYYHGVTGWEEAVETMKDYIKQRSRWAQGHLQVMLEYYWPVLRSCSGLTEAFIEHFYMMSYLVPVFWFLSVLLNGYLVLSGGVPLALARPRLFLVISVLAFLVFWVSVAYSNWLEKRRTGFGVQWWFVGAYPAYFLLFVLAGVVYTMRGLLRLLAGRLHWEKTRRFT</sequence>
<evidence type="ECO:0000256" key="3">
    <source>
        <dbReference type="ARBA" id="ARBA00022679"/>
    </source>
</evidence>
<name>A0A097QSB1_9EURY</name>
<proteinExistence type="predicted"/>
<dbReference type="Proteomes" id="UP000029980">
    <property type="component" value="Chromosome"/>
</dbReference>
<keyword evidence="6 7" id="KW-0472">Membrane</keyword>
<dbReference type="InterPro" id="IPR050321">
    <property type="entry name" value="Glycosyltr_2/OpgH_subfam"/>
</dbReference>
<comment type="subcellular location">
    <subcellularLocation>
        <location evidence="1">Membrane</location>
        <topology evidence="1">Multi-pass membrane protein</topology>
    </subcellularLocation>
</comment>
<gene>
    <name evidence="9" type="ORF">TEU_02825</name>
</gene>
<dbReference type="Pfam" id="PF13632">
    <property type="entry name" value="Glyco_trans_2_3"/>
    <property type="match status" value="1"/>
</dbReference>
<accession>A0A097QSB1</accession>
<evidence type="ECO:0000256" key="4">
    <source>
        <dbReference type="ARBA" id="ARBA00022692"/>
    </source>
</evidence>
<evidence type="ECO:0000313" key="10">
    <source>
        <dbReference type="Proteomes" id="UP000029980"/>
    </source>
</evidence>
<keyword evidence="3 9" id="KW-0808">Transferase</keyword>
<evidence type="ECO:0000313" key="9">
    <source>
        <dbReference type="EMBL" id="AIU69363.1"/>
    </source>
</evidence>
<dbReference type="Gene3D" id="3.90.550.10">
    <property type="entry name" value="Spore Coat Polysaccharide Biosynthesis Protein SpsA, Chain A"/>
    <property type="match status" value="1"/>
</dbReference>
<evidence type="ECO:0000256" key="6">
    <source>
        <dbReference type="ARBA" id="ARBA00023136"/>
    </source>
</evidence>
<dbReference type="PANTHER" id="PTHR43867:SF2">
    <property type="entry name" value="CELLULOSE SYNTHASE CATALYTIC SUBUNIT A [UDP-FORMING]"/>
    <property type="match status" value="1"/>
</dbReference>
<dbReference type="OrthoDB" id="43988at2157"/>
<evidence type="ECO:0000256" key="2">
    <source>
        <dbReference type="ARBA" id="ARBA00022676"/>
    </source>
</evidence>
<protein>
    <submittedName>
        <fullName evidence="9">Glycosyltransferase</fullName>
    </submittedName>
</protein>
<dbReference type="InterPro" id="IPR029044">
    <property type="entry name" value="Nucleotide-diphossugar_trans"/>
</dbReference>
<dbReference type="RefSeq" id="WP_050002343.1">
    <property type="nucleotide sequence ID" value="NZ_CP008887.1"/>
</dbReference>
<dbReference type="InterPro" id="IPR001173">
    <property type="entry name" value="Glyco_trans_2-like"/>
</dbReference>
<dbReference type="STRING" id="1505907.TEU_02825"/>
<organism evidence="9 10">
    <name type="scientific">Thermococcus eurythermalis</name>
    <dbReference type="NCBI Taxonomy" id="1505907"/>
    <lineage>
        <taxon>Archaea</taxon>
        <taxon>Methanobacteriati</taxon>
        <taxon>Methanobacteriota</taxon>
        <taxon>Thermococci</taxon>
        <taxon>Thermococcales</taxon>
        <taxon>Thermococcaceae</taxon>
        <taxon>Thermococcus</taxon>
    </lineage>
</organism>
<feature type="transmembrane region" description="Helical" evidence="7">
    <location>
        <begin position="340"/>
        <end position="358"/>
    </location>
</feature>
<evidence type="ECO:0000259" key="8">
    <source>
        <dbReference type="Pfam" id="PF13632"/>
    </source>
</evidence>
<dbReference type="KEGG" id="teu:TEU_02825"/>
<dbReference type="AlphaFoldDB" id="A0A097QSB1"/>
<feature type="transmembrane region" description="Helical" evidence="7">
    <location>
        <begin position="12"/>
        <end position="30"/>
    </location>
</feature>
<keyword evidence="10" id="KW-1185">Reference proteome</keyword>
<feature type="transmembrane region" description="Helical" evidence="7">
    <location>
        <begin position="36"/>
        <end position="55"/>
    </location>
</feature>
<feature type="transmembrane region" description="Helical" evidence="7">
    <location>
        <begin position="370"/>
        <end position="392"/>
    </location>
</feature>